<feature type="region of interest" description="Disordered" evidence="1">
    <location>
        <begin position="972"/>
        <end position="999"/>
    </location>
</feature>
<dbReference type="GO" id="GO:0007623">
    <property type="term" value="P:circadian rhythm"/>
    <property type="evidence" value="ECO:0007669"/>
    <property type="project" value="InterPro"/>
</dbReference>
<dbReference type="Proteomes" id="UP000777482">
    <property type="component" value="Unassembled WGS sequence"/>
</dbReference>
<feature type="compositionally biased region" description="Low complexity" evidence="1">
    <location>
        <begin position="632"/>
        <end position="641"/>
    </location>
</feature>
<feature type="compositionally biased region" description="Low complexity" evidence="1">
    <location>
        <begin position="97"/>
        <end position="107"/>
    </location>
</feature>
<protein>
    <recommendedName>
        <fullName evidence="4">Frequency clock protein</fullName>
    </recommendedName>
</protein>
<feature type="compositionally biased region" description="Basic and acidic residues" evidence="1">
    <location>
        <begin position="80"/>
        <end position="93"/>
    </location>
</feature>
<dbReference type="GO" id="GO:0005634">
    <property type="term" value="C:nucleus"/>
    <property type="evidence" value="ECO:0007669"/>
    <property type="project" value="InterPro"/>
</dbReference>
<feature type="compositionally biased region" description="Low complexity" evidence="1">
    <location>
        <begin position="841"/>
        <end position="854"/>
    </location>
</feature>
<feature type="compositionally biased region" description="Pro residues" evidence="1">
    <location>
        <begin position="783"/>
        <end position="792"/>
    </location>
</feature>
<feature type="compositionally biased region" description="Polar residues" evidence="1">
    <location>
        <begin position="403"/>
        <end position="415"/>
    </location>
</feature>
<feature type="compositionally biased region" description="Basic and acidic residues" evidence="1">
    <location>
        <begin position="253"/>
        <end position="262"/>
    </location>
</feature>
<feature type="compositionally biased region" description="Polar residues" evidence="1">
    <location>
        <begin position="708"/>
        <end position="720"/>
    </location>
</feature>
<dbReference type="Pfam" id="PF09421">
    <property type="entry name" value="FRQ"/>
    <property type="match status" value="2"/>
</dbReference>
<dbReference type="EMBL" id="PUHQ01000010">
    <property type="protein sequence ID" value="KAG0665148.1"/>
    <property type="molecule type" value="Genomic_DNA"/>
</dbReference>
<feature type="region of interest" description="Disordered" evidence="1">
    <location>
        <begin position="1048"/>
        <end position="1076"/>
    </location>
</feature>
<feature type="compositionally biased region" description="Acidic residues" evidence="1">
    <location>
        <begin position="120"/>
        <end position="131"/>
    </location>
</feature>
<accession>A0A9P7B979</accession>
<dbReference type="OrthoDB" id="2536795at2759"/>
<feature type="compositionally biased region" description="Low complexity" evidence="1">
    <location>
        <begin position="172"/>
        <end position="188"/>
    </location>
</feature>
<feature type="compositionally biased region" description="Low complexity" evidence="1">
    <location>
        <begin position="151"/>
        <end position="162"/>
    </location>
</feature>
<feature type="region of interest" description="Disordered" evidence="1">
    <location>
        <begin position="737"/>
        <end position="756"/>
    </location>
</feature>
<feature type="compositionally biased region" description="Polar residues" evidence="1">
    <location>
        <begin position="642"/>
        <end position="654"/>
    </location>
</feature>
<feature type="compositionally biased region" description="Basic and acidic residues" evidence="1">
    <location>
        <begin position="189"/>
        <end position="200"/>
    </location>
</feature>
<proteinExistence type="predicted"/>
<keyword evidence="3" id="KW-1185">Reference proteome</keyword>
<feature type="compositionally biased region" description="Low complexity" evidence="1">
    <location>
        <begin position="593"/>
        <end position="603"/>
    </location>
</feature>
<evidence type="ECO:0008006" key="4">
    <source>
        <dbReference type="Google" id="ProtNLM"/>
    </source>
</evidence>
<sequence>MTLAANAAAPVPTTSNTRPQPAPLSPRRQNFVAPASDITEPPAGRLTGEQACHDPSPTGALTPESAGPRDGQEKVNPLRSSRDSMPSRRKSEDAEASSRSSSKASLELQRDSGEGAGNETDVEDEDGEADDSPTTGEDSAGNLGDVLSSGPPATAMYPYPATEVHRHHRPPSSAEVLLSSATSSSSLDTSDREDGDDRREAKRRRAFAWPGSPLGPNHRPGAVPPRARRIGALGISVHSDSDPDNPNISGLDSFDRRVEHTGDTTSDTRATDLGLSSGDLRQVGAMSPAKAGSRRCKTVAEATYRGVVDELAEQNRMMRERLKRYEAGAVPLDLKRNRLFEIRFFDGLPAERRVELEEFLAAYVQTLANDDSAQEHDAVPHVASAIPEQMRRAYAPNADLAGPSNSGPEPQSFSGTGAGMRLPPSQPHVPTLHVQPAHALPITSPNEMAKAFEVVRALEELFEHSLERASNADDPKSNADDAASNEVYFANLLSTDFLSCGFVYLNLALTMAQIHRYNVTVSFVQRAVAQFSKRLELSPDGSRVRWKGATPLPTSPSRPALTEASVVANAAASADQQSRNPDEVRAVKGRLPSLSTGTDSRSGSGSGSGSGTGSSSQQPSNLLAKSIAQSNSTAPTSAPSSGRTSIQQQQQKGNTRLRRPTAAVLQPMHYFRTESVPLGVTPKMPTAPAALNLATPRLRQDVPLPSPAQESISSTDSAGQVLSATNLREHDRLQAGAARASSRGLRTDQHTADAPMKSIGTGTMVFYKNGDFCTDLTTEAEPVSPPALPPYVPDANRRGSLVLGLGDDPNLSSSPEGSRGFDDVEMSSSNDDGLKVNLGQSSSGQSASNSHTSSLARLQASGMTDAIPSDFFTIVVNTKQVRRHKRVPPTHELSAAATEFPFFPPPLKRPRLDRNVSSLEVISTEQIHHEAKSARRDALELAGIVADSSSDEAKSPEQWSYGHVLTRSNLSAHGRLPNSHVPRRMRPHHVPRDLSITPSPPHDDYLISLAAPSHAWAPIESGFHSSGRSLDPADPSTLLARRTPLAHFYGSTTNGSMSTGDERPISLDEMVDLPRA</sequence>
<evidence type="ECO:0000256" key="1">
    <source>
        <dbReference type="SAM" id="MobiDB-lite"/>
    </source>
</evidence>
<dbReference type="GO" id="GO:0006355">
    <property type="term" value="P:regulation of DNA-templated transcription"/>
    <property type="evidence" value="ECO:0007669"/>
    <property type="project" value="InterPro"/>
</dbReference>
<dbReference type="InterPro" id="IPR018554">
    <property type="entry name" value="FRQ"/>
</dbReference>
<feature type="region of interest" description="Disordered" evidence="1">
    <location>
        <begin position="700"/>
        <end position="720"/>
    </location>
</feature>
<dbReference type="AlphaFoldDB" id="A0A9P7B979"/>
<evidence type="ECO:0000313" key="3">
    <source>
        <dbReference type="Proteomes" id="UP000777482"/>
    </source>
</evidence>
<gene>
    <name evidence="2" type="ORF">C6P46_000245</name>
</gene>
<feature type="region of interest" description="Disordered" evidence="1">
    <location>
        <begin position="567"/>
        <end position="665"/>
    </location>
</feature>
<feature type="region of interest" description="Disordered" evidence="1">
    <location>
        <begin position="778"/>
        <end position="855"/>
    </location>
</feature>
<evidence type="ECO:0000313" key="2">
    <source>
        <dbReference type="EMBL" id="KAG0665148.1"/>
    </source>
</evidence>
<feature type="region of interest" description="Disordered" evidence="1">
    <location>
        <begin position="397"/>
        <end position="419"/>
    </location>
</feature>
<feature type="compositionally biased region" description="Basic and acidic residues" evidence="1">
    <location>
        <begin position="1060"/>
        <end position="1076"/>
    </location>
</feature>
<dbReference type="GO" id="GO:0005737">
    <property type="term" value="C:cytoplasm"/>
    <property type="evidence" value="ECO:0007669"/>
    <property type="project" value="InterPro"/>
</dbReference>
<feature type="compositionally biased region" description="Polar residues" evidence="1">
    <location>
        <begin position="1050"/>
        <end position="1059"/>
    </location>
</feature>
<comment type="caution">
    <text evidence="2">The sequence shown here is derived from an EMBL/GenBank/DDBJ whole genome shotgun (WGS) entry which is preliminary data.</text>
</comment>
<name>A0A9P7B979_RHOMI</name>
<feature type="region of interest" description="Disordered" evidence="1">
    <location>
        <begin position="1"/>
        <end position="275"/>
    </location>
</feature>
<feature type="compositionally biased region" description="Polar residues" evidence="1">
    <location>
        <begin position="617"/>
        <end position="631"/>
    </location>
</feature>
<organism evidence="2 3">
    <name type="scientific">Rhodotorula mucilaginosa</name>
    <name type="common">Yeast</name>
    <name type="synonym">Rhodotorula rubra</name>
    <dbReference type="NCBI Taxonomy" id="5537"/>
    <lineage>
        <taxon>Eukaryota</taxon>
        <taxon>Fungi</taxon>
        <taxon>Dikarya</taxon>
        <taxon>Basidiomycota</taxon>
        <taxon>Pucciniomycotina</taxon>
        <taxon>Microbotryomycetes</taxon>
        <taxon>Sporidiobolales</taxon>
        <taxon>Sporidiobolaceae</taxon>
        <taxon>Rhodotorula</taxon>
    </lineage>
</organism>
<reference evidence="2 3" key="1">
    <citation type="submission" date="2020-11" db="EMBL/GenBank/DDBJ databases">
        <title>Kefir isolates.</title>
        <authorList>
            <person name="Marcisauskas S."/>
            <person name="Kim Y."/>
            <person name="Blasche S."/>
        </authorList>
    </citation>
    <scope>NUCLEOTIDE SEQUENCE [LARGE SCALE GENOMIC DNA]</scope>
    <source>
        <strain evidence="2 3">KR</strain>
    </source>
</reference>